<dbReference type="InterPro" id="IPR033904">
    <property type="entry name" value="Trans_IPPS_HH"/>
</dbReference>
<proteinExistence type="predicted"/>
<name>A0ABY4E0V4_9NEIS</name>
<dbReference type="NCBIfam" id="TIGR03465">
    <property type="entry name" value="HpnD"/>
    <property type="match status" value="1"/>
</dbReference>
<dbReference type="InterPro" id="IPR019845">
    <property type="entry name" value="Squalene/phytoene_synthase_CS"/>
</dbReference>
<dbReference type="PANTHER" id="PTHR31480">
    <property type="entry name" value="BIFUNCTIONAL LYCOPENE CYCLASE/PHYTOENE SYNTHASE"/>
    <property type="match status" value="1"/>
</dbReference>
<dbReference type="Proteomes" id="UP000832011">
    <property type="component" value="Chromosome"/>
</dbReference>
<protein>
    <submittedName>
        <fullName evidence="2">Presqualene diphosphate synthase HpnD</fullName>
        <ecNumber evidence="2">2.5.1.103</ecNumber>
    </submittedName>
</protein>
<gene>
    <name evidence="2" type="primary">hpnD</name>
    <name evidence="2" type="ORF">LVJ82_13245</name>
</gene>
<dbReference type="SFLD" id="SFLDS00005">
    <property type="entry name" value="Isoprenoid_Synthase_Type_I"/>
    <property type="match status" value="1"/>
</dbReference>
<dbReference type="InterPro" id="IPR017828">
    <property type="entry name" value="SQ_synth_HpnD-like"/>
</dbReference>
<dbReference type="Gene3D" id="1.10.600.10">
    <property type="entry name" value="Farnesyl Diphosphate Synthase"/>
    <property type="match status" value="1"/>
</dbReference>
<dbReference type="InterPro" id="IPR008949">
    <property type="entry name" value="Isoprenoid_synthase_dom_sf"/>
</dbReference>
<dbReference type="EC" id="2.5.1.103" evidence="2"/>
<keyword evidence="1 2" id="KW-0808">Transferase</keyword>
<dbReference type="SFLD" id="SFLDG01018">
    <property type="entry name" value="Squalene/Phytoene_Synthase_Lik"/>
    <property type="match status" value="1"/>
</dbReference>
<dbReference type="InterPro" id="IPR044843">
    <property type="entry name" value="Trans_IPPS_bact-type"/>
</dbReference>
<dbReference type="RefSeq" id="WP_058357889.1">
    <property type="nucleotide sequence ID" value="NZ_CABKVG010000010.1"/>
</dbReference>
<evidence type="ECO:0000313" key="3">
    <source>
        <dbReference type="Proteomes" id="UP000832011"/>
    </source>
</evidence>
<sequence length="283" mass="32054">MDSLAYCQQKAAASGSNFLVSFKFLEPAKKDALTIVYAFCREADDIVDECTDGSVALQTLNWWRQDLAKVYIEGAVPEHPVHQAIATIKDTYQLPQEEFVAILDGMQMDLQQARYNNYRELQTYCHRVAGVVGRLIVRILGFTQTQTLEYADKMGLALQLTNIIRDVGEDVRQERIYLPIEDLQKFNVPAADLMACKVTPAFSQLMQFQIDRANQVYKEAMALLPAADKKAQKVGLVMAAIYHVLLREIEKDGGGNVLKYKIAIPKPRKFRIALKTWLFGFKP</sequence>
<dbReference type="EMBL" id="CP091511">
    <property type="protein sequence ID" value="UOO88425.1"/>
    <property type="molecule type" value="Genomic_DNA"/>
</dbReference>
<reference evidence="2 3" key="1">
    <citation type="journal article" date="2022" name="Res Sq">
        <title>Evolution of multicellular longitudinally dividing oral cavity symbionts (Neisseriaceae).</title>
        <authorList>
            <person name="Nyongesa S."/>
            <person name="Weber P."/>
            <person name="Bernet E."/>
            <person name="Pullido F."/>
            <person name="Nieckarz M."/>
            <person name="Delaby M."/>
            <person name="Nieves C."/>
            <person name="Viehboeck T."/>
            <person name="Krause N."/>
            <person name="Rivera-Millot A."/>
            <person name="Nakamura A."/>
            <person name="Vischer N."/>
            <person name="VanNieuwenhze M."/>
            <person name="Brun Y."/>
            <person name="Cava F."/>
            <person name="Bulgheresi S."/>
            <person name="Veyrier F."/>
        </authorList>
    </citation>
    <scope>NUCLEOTIDE SEQUENCE [LARGE SCALE GENOMIC DNA]</scope>
    <source>
        <strain evidence="2 3">SN4</strain>
    </source>
</reference>
<dbReference type="Pfam" id="PF00494">
    <property type="entry name" value="SQS_PSY"/>
    <property type="match status" value="1"/>
</dbReference>
<evidence type="ECO:0000313" key="2">
    <source>
        <dbReference type="EMBL" id="UOO88425.1"/>
    </source>
</evidence>
<dbReference type="SFLD" id="SFLDG01212">
    <property type="entry name" value="Phytoene_synthase_like"/>
    <property type="match status" value="1"/>
</dbReference>
<accession>A0ABY4E0V4</accession>
<dbReference type="GO" id="GO:0016740">
    <property type="term" value="F:transferase activity"/>
    <property type="evidence" value="ECO:0007669"/>
    <property type="project" value="UniProtKB-KW"/>
</dbReference>
<evidence type="ECO:0000256" key="1">
    <source>
        <dbReference type="ARBA" id="ARBA00022679"/>
    </source>
</evidence>
<dbReference type="InterPro" id="IPR002060">
    <property type="entry name" value="Squ/phyt_synthse"/>
</dbReference>
<dbReference type="CDD" id="cd00683">
    <property type="entry name" value="Trans_IPPS_HH"/>
    <property type="match status" value="1"/>
</dbReference>
<dbReference type="SUPFAM" id="SSF48576">
    <property type="entry name" value="Terpenoid synthases"/>
    <property type="match status" value="1"/>
</dbReference>
<organism evidence="2 3">
    <name type="scientific">Vitreoscilla massiliensis</name>
    <dbReference type="NCBI Taxonomy" id="1689272"/>
    <lineage>
        <taxon>Bacteria</taxon>
        <taxon>Pseudomonadati</taxon>
        <taxon>Pseudomonadota</taxon>
        <taxon>Betaproteobacteria</taxon>
        <taxon>Neisseriales</taxon>
        <taxon>Neisseriaceae</taxon>
        <taxon>Vitreoscilla</taxon>
    </lineage>
</organism>
<dbReference type="PROSITE" id="PS01045">
    <property type="entry name" value="SQUALEN_PHYTOEN_SYN_2"/>
    <property type="match status" value="1"/>
</dbReference>
<keyword evidence="3" id="KW-1185">Reference proteome</keyword>